<dbReference type="Pfam" id="PF01490">
    <property type="entry name" value="Aa_trans"/>
    <property type="match status" value="1"/>
</dbReference>
<name>A0A7J6WXU3_THATH</name>
<evidence type="ECO:0000313" key="10">
    <source>
        <dbReference type="EMBL" id="KAF5202269.1"/>
    </source>
</evidence>
<gene>
    <name evidence="10" type="ORF">FRX31_008145</name>
</gene>
<evidence type="ECO:0000256" key="1">
    <source>
        <dbReference type="ARBA" id="ARBA00004370"/>
    </source>
</evidence>
<accession>A0A7J6WXU3</accession>
<dbReference type="InterPro" id="IPR013057">
    <property type="entry name" value="AA_transpt_TM"/>
</dbReference>
<protein>
    <submittedName>
        <fullName evidence="10">Amino acid transporter avt1e</fullName>
    </submittedName>
</protein>
<organism evidence="10 11">
    <name type="scientific">Thalictrum thalictroides</name>
    <name type="common">Rue-anemone</name>
    <name type="synonym">Anemone thalictroides</name>
    <dbReference type="NCBI Taxonomy" id="46969"/>
    <lineage>
        <taxon>Eukaryota</taxon>
        <taxon>Viridiplantae</taxon>
        <taxon>Streptophyta</taxon>
        <taxon>Embryophyta</taxon>
        <taxon>Tracheophyta</taxon>
        <taxon>Spermatophyta</taxon>
        <taxon>Magnoliopsida</taxon>
        <taxon>Ranunculales</taxon>
        <taxon>Ranunculaceae</taxon>
        <taxon>Thalictroideae</taxon>
        <taxon>Thalictrum</taxon>
    </lineage>
</organism>
<keyword evidence="3 8" id="KW-0812">Transmembrane</keyword>
<dbReference type="AlphaFoldDB" id="A0A7J6WXU3"/>
<proteinExistence type="predicted"/>
<feature type="transmembrane region" description="Helical" evidence="8">
    <location>
        <begin position="181"/>
        <end position="201"/>
    </location>
</feature>
<comment type="subcellular location">
    <subcellularLocation>
        <location evidence="1">Membrane</location>
    </subcellularLocation>
</comment>
<keyword evidence="2" id="KW-0813">Transport</keyword>
<feature type="compositionally biased region" description="Polar residues" evidence="7">
    <location>
        <begin position="46"/>
        <end position="59"/>
    </location>
</feature>
<sequence>MESNKRDEEVGWESSDLLENEDNQQDPYSVEEEEELDKEAVDGDQYLSQNPSEYSASDSNYHLSWPQTYKQSMDLIASVKPSKGDFLEKISLGTSSTSSSLYKRQNASGIDSSALCEPLLSTTILENKDFPFLTRNSTEKISYHGKLSNQQCSFTQSVLNGINVLCGIGILSVPSAVKGGWLGLVILFVFGVISCYTGILLKRCLDSSPEVQTYPDIGQAAFGKVGCLAVAASCVEYITLMSEDLASVFPNAHLSLCGFHLTSNYVFSIIGALTVLPTVWLQNLSLLSYLSAGGVVASLVVALCLLWVGVVDQVGFHHSGTALELSNLPIAIGLYAVCYTGHSVFPNIYTSMEKPSQFPTVLIVWGLARASWEAIPVPGAGAVKPSIETLKNR</sequence>
<evidence type="ECO:0000256" key="8">
    <source>
        <dbReference type="SAM" id="Phobius"/>
    </source>
</evidence>
<keyword evidence="6 8" id="KW-0472">Membrane</keyword>
<dbReference type="GO" id="GO:0006865">
    <property type="term" value="P:amino acid transport"/>
    <property type="evidence" value="ECO:0007669"/>
    <property type="project" value="UniProtKB-KW"/>
</dbReference>
<evidence type="ECO:0000259" key="9">
    <source>
        <dbReference type="Pfam" id="PF01490"/>
    </source>
</evidence>
<dbReference type="Proteomes" id="UP000554482">
    <property type="component" value="Unassembled WGS sequence"/>
</dbReference>
<feature type="compositionally biased region" description="Acidic residues" evidence="7">
    <location>
        <begin position="16"/>
        <end position="37"/>
    </location>
</feature>
<keyword evidence="11" id="KW-1185">Reference proteome</keyword>
<feature type="transmembrane region" description="Helical" evidence="8">
    <location>
        <begin position="252"/>
        <end position="275"/>
    </location>
</feature>
<evidence type="ECO:0000256" key="3">
    <source>
        <dbReference type="ARBA" id="ARBA00022692"/>
    </source>
</evidence>
<dbReference type="OrthoDB" id="655540at2759"/>
<keyword evidence="5 8" id="KW-1133">Transmembrane helix</keyword>
<evidence type="ECO:0000256" key="5">
    <source>
        <dbReference type="ARBA" id="ARBA00022989"/>
    </source>
</evidence>
<evidence type="ECO:0000256" key="4">
    <source>
        <dbReference type="ARBA" id="ARBA00022970"/>
    </source>
</evidence>
<feature type="region of interest" description="Disordered" evidence="7">
    <location>
        <begin position="1"/>
        <end position="59"/>
    </location>
</feature>
<dbReference type="PANTHER" id="PTHR48017">
    <property type="entry name" value="OS05G0424000 PROTEIN-RELATED"/>
    <property type="match status" value="1"/>
</dbReference>
<comment type="caution">
    <text evidence="10">The sequence shown here is derived from an EMBL/GenBank/DDBJ whole genome shotgun (WGS) entry which is preliminary data.</text>
</comment>
<evidence type="ECO:0000256" key="6">
    <source>
        <dbReference type="ARBA" id="ARBA00023136"/>
    </source>
</evidence>
<dbReference type="EMBL" id="JABWDY010008367">
    <property type="protein sequence ID" value="KAF5202269.1"/>
    <property type="molecule type" value="Genomic_DNA"/>
</dbReference>
<keyword evidence="4" id="KW-0029">Amino-acid transport</keyword>
<dbReference type="GO" id="GO:0016020">
    <property type="term" value="C:membrane"/>
    <property type="evidence" value="ECO:0007669"/>
    <property type="project" value="UniProtKB-SubCell"/>
</dbReference>
<reference evidence="10 11" key="1">
    <citation type="submission" date="2020-06" db="EMBL/GenBank/DDBJ databases">
        <title>Transcriptomic and genomic resources for Thalictrum thalictroides and T. hernandezii: Facilitating candidate gene discovery in an emerging model plant lineage.</title>
        <authorList>
            <person name="Arias T."/>
            <person name="Riano-Pachon D.M."/>
            <person name="Di Stilio V.S."/>
        </authorList>
    </citation>
    <scope>NUCLEOTIDE SEQUENCE [LARGE SCALE GENOMIC DNA]</scope>
    <source>
        <strain evidence="11">cv. WT478/WT964</strain>
        <tissue evidence="10">Leaves</tissue>
    </source>
</reference>
<feature type="domain" description="Amino acid transporter transmembrane" evidence="9">
    <location>
        <begin position="152"/>
        <end position="364"/>
    </location>
</feature>
<evidence type="ECO:0000256" key="7">
    <source>
        <dbReference type="SAM" id="MobiDB-lite"/>
    </source>
</evidence>
<feature type="transmembrane region" description="Helical" evidence="8">
    <location>
        <begin position="287"/>
        <end position="308"/>
    </location>
</feature>
<evidence type="ECO:0000256" key="2">
    <source>
        <dbReference type="ARBA" id="ARBA00022448"/>
    </source>
</evidence>
<evidence type="ECO:0000313" key="11">
    <source>
        <dbReference type="Proteomes" id="UP000554482"/>
    </source>
</evidence>
<feature type="transmembrane region" description="Helical" evidence="8">
    <location>
        <begin position="328"/>
        <end position="349"/>
    </location>
</feature>